<accession>A0A075HWX9</accession>
<keyword evidence="1" id="KW-0175">Coiled coil</keyword>
<sequence length="142" mass="16009">MTDKIWLGGIFLKNEGGYEIILKAFTHYKKRLQTMGNSPELKEAAAMFAPVLQQQAVKIIPKIDETVSKIQDALSDSIPVDSLADDIQLMQRALECYQSDIEKAETTGHEYFQKLLGDIPKAKQDSTNITQAIDKIKQEFSF</sequence>
<dbReference type="AlphaFoldDB" id="A0A075HWX9"/>
<name>A0A075HWX9_9ARCH</name>
<evidence type="ECO:0000313" key="2">
    <source>
        <dbReference type="EMBL" id="AIF20189.1"/>
    </source>
</evidence>
<reference evidence="2" key="1">
    <citation type="journal article" date="2014" name="Genome Biol. Evol.">
        <title>Pangenome evidence for extensive interdomain horizontal transfer affecting lineage core and shell genes in uncultured planktonic thaumarchaeota and euryarchaeota.</title>
        <authorList>
            <person name="Deschamps P."/>
            <person name="Zivanovic Y."/>
            <person name="Moreira D."/>
            <person name="Rodriguez-Valera F."/>
            <person name="Lopez-Garcia P."/>
        </authorList>
    </citation>
    <scope>NUCLEOTIDE SEQUENCE</scope>
</reference>
<evidence type="ECO:0000256" key="1">
    <source>
        <dbReference type="SAM" id="Coils"/>
    </source>
</evidence>
<proteinExistence type="predicted"/>
<feature type="coiled-coil region" evidence="1">
    <location>
        <begin position="80"/>
        <end position="107"/>
    </location>
</feature>
<protein>
    <submittedName>
        <fullName evidence="2">Uncharacterized protein</fullName>
    </submittedName>
</protein>
<organism evidence="2">
    <name type="scientific">uncultured marine thaumarchaeote KM3_88_E12</name>
    <dbReference type="NCBI Taxonomy" id="1456336"/>
    <lineage>
        <taxon>Archaea</taxon>
        <taxon>Nitrososphaerota</taxon>
        <taxon>environmental samples</taxon>
    </lineage>
</organism>
<dbReference type="EMBL" id="KF901157">
    <property type="protein sequence ID" value="AIF20189.1"/>
    <property type="molecule type" value="Genomic_DNA"/>
</dbReference>